<dbReference type="AlphaFoldDB" id="A0A834NF01"/>
<accession>A0A834NF01</accession>
<keyword evidence="2" id="KW-1185">Reference proteome</keyword>
<dbReference type="EMBL" id="JACSDY010000015">
    <property type="protein sequence ID" value="KAF7406892.1"/>
    <property type="molecule type" value="Genomic_DNA"/>
</dbReference>
<comment type="caution">
    <text evidence="1">The sequence shown here is derived from an EMBL/GenBank/DDBJ whole genome shotgun (WGS) entry which is preliminary data.</text>
</comment>
<sequence length="184" mass="20773">MTKLVCTLEHVEEEMELDLIRHRIVGAIASLDWTNDPSTCPLPTQLASHLGRHGSRAEREHDTRVVFQSMLLDVKIDGKALDQAALNLLSLEITMAIDLDFVSIKVSTNFIDIPKHFSSEFYQSSDRLKKRKENDRKNDIVYFIDANCYSVPSPTTRQALYEAVVSSPRGFSWQGVSLASINYA</sequence>
<proteinExistence type="predicted"/>
<protein>
    <submittedName>
        <fullName evidence="1">Uncharacterized protein</fullName>
    </submittedName>
</protein>
<evidence type="ECO:0000313" key="2">
    <source>
        <dbReference type="Proteomes" id="UP000600918"/>
    </source>
</evidence>
<gene>
    <name evidence="1" type="ORF">H0235_014548</name>
</gene>
<dbReference type="Proteomes" id="UP000600918">
    <property type="component" value="Unassembled WGS sequence"/>
</dbReference>
<reference evidence="1" key="1">
    <citation type="journal article" date="2020" name="G3 (Bethesda)">
        <title>High-Quality Assemblies for Three Invasive Social Wasps from the &lt;i&gt;Vespula&lt;/i&gt; Genus.</title>
        <authorList>
            <person name="Harrop T.W.R."/>
            <person name="Guhlin J."/>
            <person name="McLaughlin G.M."/>
            <person name="Permina E."/>
            <person name="Stockwell P."/>
            <person name="Gilligan J."/>
            <person name="Le Lec M.F."/>
            <person name="Gruber M.A.M."/>
            <person name="Quinn O."/>
            <person name="Lovegrove M."/>
            <person name="Duncan E.J."/>
            <person name="Remnant E.J."/>
            <person name="Van Eeckhoven J."/>
            <person name="Graham B."/>
            <person name="Knapp R.A."/>
            <person name="Langford K.W."/>
            <person name="Kronenberg Z."/>
            <person name="Press M.O."/>
            <person name="Eacker S.M."/>
            <person name="Wilson-Rankin E.E."/>
            <person name="Purcell J."/>
            <person name="Lester P.J."/>
            <person name="Dearden P.K."/>
        </authorList>
    </citation>
    <scope>NUCLEOTIDE SEQUENCE</scope>
    <source>
        <strain evidence="1">Volc-1</strain>
    </source>
</reference>
<name>A0A834NF01_VESPE</name>
<evidence type="ECO:0000313" key="1">
    <source>
        <dbReference type="EMBL" id="KAF7406892.1"/>
    </source>
</evidence>
<organism evidence="1 2">
    <name type="scientific">Vespula pensylvanica</name>
    <name type="common">Western yellow jacket</name>
    <name type="synonym">Wasp</name>
    <dbReference type="NCBI Taxonomy" id="30213"/>
    <lineage>
        <taxon>Eukaryota</taxon>
        <taxon>Metazoa</taxon>
        <taxon>Ecdysozoa</taxon>
        <taxon>Arthropoda</taxon>
        <taxon>Hexapoda</taxon>
        <taxon>Insecta</taxon>
        <taxon>Pterygota</taxon>
        <taxon>Neoptera</taxon>
        <taxon>Endopterygota</taxon>
        <taxon>Hymenoptera</taxon>
        <taxon>Apocrita</taxon>
        <taxon>Aculeata</taxon>
        <taxon>Vespoidea</taxon>
        <taxon>Vespidae</taxon>
        <taxon>Vespinae</taxon>
        <taxon>Vespula</taxon>
    </lineage>
</organism>